<evidence type="ECO:0000313" key="3">
    <source>
        <dbReference type="Proteomes" id="UP000219565"/>
    </source>
</evidence>
<feature type="domain" description="IPT/TIG" evidence="1">
    <location>
        <begin position="2"/>
        <end position="77"/>
    </location>
</feature>
<dbReference type="CDD" id="cd00102">
    <property type="entry name" value="IPT"/>
    <property type="match status" value="1"/>
</dbReference>
<dbReference type="InterPro" id="IPR002909">
    <property type="entry name" value="IPT_dom"/>
</dbReference>
<dbReference type="Gene3D" id="2.60.40.10">
    <property type="entry name" value="Immunoglobulins"/>
    <property type="match status" value="1"/>
</dbReference>
<accession>A0A285KXP1</accession>
<gene>
    <name evidence="2" type="ORF">SAMN04244553_1007</name>
</gene>
<evidence type="ECO:0000259" key="1">
    <source>
        <dbReference type="Pfam" id="PF01833"/>
    </source>
</evidence>
<dbReference type="Proteomes" id="UP000219565">
    <property type="component" value="Unassembled WGS sequence"/>
</dbReference>
<reference evidence="2 3" key="1">
    <citation type="submission" date="2017-09" db="EMBL/GenBank/DDBJ databases">
        <authorList>
            <person name="Ehlers B."/>
            <person name="Leendertz F.H."/>
        </authorList>
    </citation>
    <scope>NUCLEOTIDE SEQUENCE [LARGE SCALE GENOMIC DNA]</scope>
    <source>
        <strain evidence="2 3">DSM 45537</strain>
    </source>
</reference>
<proteinExistence type="predicted"/>
<organism evidence="2 3">
    <name type="scientific">Nocardia amikacinitolerans</name>
    <dbReference type="NCBI Taxonomy" id="756689"/>
    <lineage>
        <taxon>Bacteria</taxon>
        <taxon>Bacillati</taxon>
        <taxon>Actinomycetota</taxon>
        <taxon>Actinomycetes</taxon>
        <taxon>Mycobacteriales</taxon>
        <taxon>Nocardiaceae</taxon>
        <taxon>Nocardia</taxon>
    </lineage>
</organism>
<keyword evidence="3" id="KW-1185">Reference proteome</keyword>
<dbReference type="SUPFAM" id="SSF81296">
    <property type="entry name" value="E set domains"/>
    <property type="match status" value="1"/>
</dbReference>
<dbReference type="Pfam" id="PF01833">
    <property type="entry name" value="TIG"/>
    <property type="match status" value="1"/>
</dbReference>
<name>A0A285KXP1_9NOCA</name>
<dbReference type="InterPro" id="IPR013783">
    <property type="entry name" value="Ig-like_fold"/>
</dbReference>
<evidence type="ECO:0000313" key="2">
    <source>
        <dbReference type="EMBL" id="SNY77438.1"/>
    </source>
</evidence>
<protein>
    <recommendedName>
        <fullName evidence="1">IPT/TIG domain-containing protein</fullName>
    </recommendedName>
</protein>
<dbReference type="InterPro" id="IPR014756">
    <property type="entry name" value="Ig_E-set"/>
</dbReference>
<dbReference type="RefSeq" id="WP_143861325.1">
    <property type="nucleotide sequence ID" value="NZ_JAMTCV010000002.1"/>
</dbReference>
<dbReference type="GO" id="GO:0005975">
    <property type="term" value="P:carbohydrate metabolic process"/>
    <property type="evidence" value="ECO:0007669"/>
    <property type="project" value="UniProtKB-ARBA"/>
</dbReference>
<dbReference type="EMBL" id="OBEG01000001">
    <property type="protein sequence ID" value="SNY77438.1"/>
    <property type="molecule type" value="Genomic_DNA"/>
</dbReference>
<sequence>MPLITGMDPREAKMWGGTRITVYGSGFTGAGPLYLKDLNGKRFDVVDYTVDSDSQITLVSPATGQTGIHDLYVVVNAKVATNPLVDQMVWDGDRLSSTGTTGGTIVKAQNNANRLTMVDYADW</sequence>
<dbReference type="AlphaFoldDB" id="A0A285KXP1"/>